<dbReference type="SUPFAM" id="SSF52091">
    <property type="entry name" value="SpoIIaa-like"/>
    <property type="match status" value="1"/>
</dbReference>
<organism evidence="2">
    <name type="scientific">hydrothermal vent metagenome</name>
    <dbReference type="NCBI Taxonomy" id="652676"/>
    <lineage>
        <taxon>unclassified sequences</taxon>
        <taxon>metagenomes</taxon>
        <taxon>ecological metagenomes</taxon>
    </lineage>
</organism>
<evidence type="ECO:0008006" key="3">
    <source>
        <dbReference type="Google" id="ProtNLM"/>
    </source>
</evidence>
<dbReference type="InterPro" id="IPR036513">
    <property type="entry name" value="STAS_dom_sf"/>
</dbReference>
<feature type="region of interest" description="Disordered" evidence="1">
    <location>
        <begin position="1"/>
        <end position="29"/>
    </location>
</feature>
<dbReference type="EMBL" id="UOFY01000075">
    <property type="protein sequence ID" value="VAX11650.1"/>
    <property type="molecule type" value="Genomic_DNA"/>
</dbReference>
<evidence type="ECO:0000313" key="2">
    <source>
        <dbReference type="EMBL" id="VAX11650.1"/>
    </source>
</evidence>
<dbReference type="AlphaFoldDB" id="A0A3B1BM67"/>
<sequence>MPRISNPKTKPKKKTTRSSRLGHDPFSDALEKDVVNDYVAQEEVSSPSKDKIIEQGKPDVLELPSNFTIAGVTEAYSEIKSLLDSSNNEIEIDPSNLDSIDTAGMQLLYAVSEKLKLSKKSINWTCGSKTIENASDILGIKILNINE</sequence>
<evidence type="ECO:0000256" key="1">
    <source>
        <dbReference type="SAM" id="MobiDB-lite"/>
    </source>
</evidence>
<name>A0A3B1BM67_9ZZZZ</name>
<dbReference type="Gene3D" id="3.30.750.24">
    <property type="entry name" value="STAS domain"/>
    <property type="match status" value="1"/>
</dbReference>
<accession>A0A3B1BM67</accession>
<reference evidence="2" key="1">
    <citation type="submission" date="2018-06" db="EMBL/GenBank/DDBJ databases">
        <authorList>
            <person name="Zhirakovskaya E."/>
        </authorList>
    </citation>
    <scope>NUCLEOTIDE SEQUENCE</scope>
</reference>
<proteinExistence type="predicted"/>
<gene>
    <name evidence="2" type="ORF">MNBD_GAMMA25-2104</name>
</gene>
<protein>
    <recommendedName>
        <fullName evidence="3">STAS domain-containing protein</fullName>
    </recommendedName>
</protein>